<proteinExistence type="inferred from homology"/>
<dbReference type="GeneID" id="29073055"/>
<name>A0A1C9CBT2_9FLOR</name>
<keyword evidence="3" id="KW-0694">RNA-binding</keyword>
<dbReference type="GO" id="GO:0006412">
    <property type="term" value="P:translation"/>
    <property type="evidence" value="ECO:0007669"/>
    <property type="project" value="InterPro"/>
</dbReference>
<dbReference type="GO" id="GO:0019843">
    <property type="term" value="F:rRNA binding"/>
    <property type="evidence" value="ECO:0007669"/>
    <property type="project" value="UniProtKB-KW"/>
</dbReference>
<evidence type="ECO:0000313" key="9">
    <source>
        <dbReference type="EMBL" id="AOM65819.1"/>
    </source>
</evidence>
<keyword evidence="5" id="KW-0687">Ribonucleoprotein</keyword>
<keyword evidence="2" id="KW-0699">rRNA-binding</keyword>
<evidence type="ECO:0000256" key="3">
    <source>
        <dbReference type="ARBA" id="ARBA00022884"/>
    </source>
</evidence>
<evidence type="ECO:0000256" key="4">
    <source>
        <dbReference type="ARBA" id="ARBA00022980"/>
    </source>
</evidence>
<dbReference type="Gene3D" id="3.40.5.10">
    <property type="entry name" value="Ribosomal protein L9, N-terminal domain"/>
    <property type="match status" value="1"/>
</dbReference>
<dbReference type="PANTHER" id="PTHR21368">
    <property type="entry name" value="50S RIBOSOMAL PROTEIN L9"/>
    <property type="match status" value="1"/>
</dbReference>
<comment type="similarity">
    <text evidence="1">Belongs to the bacterial ribosomal protein bL9 family.</text>
</comment>
<geneLocation type="plastid" evidence="9"/>
<dbReference type="InterPro" id="IPR000244">
    <property type="entry name" value="Ribosomal_bL9"/>
</dbReference>
<dbReference type="GO" id="GO:1990904">
    <property type="term" value="C:ribonucleoprotein complex"/>
    <property type="evidence" value="ECO:0007669"/>
    <property type="project" value="UniProtKB-KW"/>
</dbReference>
<dbReference type="InterPro" id="IPR009027">
    <property type="entry name" value="Ribosomal_bL9/RNase_H1_N"/>
</dbReference>
<dbReference type="GO" id="GO:0003735">
    <property type="term" value="F:structural constituent of ribosome"/>
    <property type="evidence" value="ECO:0007669"/>
    <property type="project" value="InterPro"/>
</dbReference>
<dbReference type="SUPFAM" id="SSF55653">
    <property type="entry name" value="Ribosomal protein L9 C-domain"/>
    <property type="match status" value="1"/>
</dbReference>
<dbReference type="SUPFAM" id="SSF55658">
    <property type="entry name" value="L9 N-domain-like"/>
    <property type="match status" value="1"/>
</dbReference>
<accession>A0A1C9CBT2</accession>
<dbReference type="InterPro" id="IPR020594">
    <property type="entry name" value="Ribosomal_bL9_bac/chp"/>
</dbReference>
<protein>
    <recommendedName>
        <fullName evidence="6">50S ribosomal protein L9, chloroplastic</fullName>
    </recommendedName>
</protein>
<evidence type="ECO:0000259" key="8">
    <source>
        <dbReference type="Pfam" id="PF03948"/>
    </source>
</evidence>
<dbReference type="NCBIfam" id="TIGR00158">
    <property type="entry name" value="L9"/>
    <property type="match status" value="1"/>
</dbReference>
<dbReference type="InterPro" id="IPR020069">
    <property type="entry name" value="Ribosomal_bL9_C"/>
</dbReference>
<dbReference type="EMBL" id="KX284716">
    <property type="protein sequence ID" value="AOM65819.1"/>
    <property type="molecule type" value="Genomic_DNA"/>
</dbReference>
<evidence type="ECO:0000256" key="5">
    <source>
        <dbReference type="ARBA" id="ARBA00023274"/>
    </source>
</evidence>
<evidence type="ECO:0000256" key="2">
    <source>
        <dbReference type="ARBA" id="ARBA00022730"/>
    </source>
</evidence>
<dbReference type="RefSeq" id="YP_009296679.1">
    <property type="nucleotide sequence ID" value="NC_031172.1"/>
</dbReference>
<dbReference type="Gene3D" id="3.10.430.100">
    <property type="entry name" value="Ribosomal protein L9, C-terminal domain"/>
    <property type="match status" value="1"/>
</dbReference>
<dbReference type="InterPro" id="IPR036791">
    <property type="entry name" value="Ribosomal_bL9_C_sf"/>
</dbReference>
<keyword evidence="9" id="KW-0934">Plastid</keyword>
<gene>
    <name evidence="9" type="primary">rpl9</name>
    <name evidence="9" type="ORF">Apop_129</name>
</gene>
<feature type="domain" description="Large ribosomal subunit protein bL9 C-terminal" evidence="8">
    <location>
        <begin position="72"/>
        <end position="151"/>
    </location>
</feature>
<dbReference type="Pfam" id="PF01281">
    <property type="entry name" value="Ribosomal_L9_N"/>
    <property type="match status" value="1"/>
</dbReference>
<dbReference type="HAMAP" id="MF_00503">
    <property type="entry name" value="Ribosomal_bL9"/>
    <property type="match status" value="1"/>
</dbReference>
<dbReference type="Pfam" id="PF03948">
    <property type="entry name" value="Ribosomal_L9_C"/>
    <property type="match status" value="1"/>
</dbReference>
<organism evidence="9">
    <name type="scientific">Apophlaea sinclairii</name>
    <dbReference type="NCBI Taxonomy" id="212746"/>
    <lineage>
        <taxon>Eukaryota</taxon>
        <taxon>Rhodophyta</taxon>
        <taxon>Florideophyceae</taxon>
        <taxon>Hildenbrandiophycidae</taxon>
        <taxon>Hildenbrandiales</taxon>
        <taxon>Hildenbrandiaceae</taxon>
        <taxon>Apophlaea</taxon>
    </lineage>
</organism>
<keyword evidence="4 9" id="KW-0689">Ribosomal protein</keyword>
<evidence type="ECO:0000259" key="7">
    <source>
        <dbReference type="Pfam" id="PF01281"/>
    </source>
</evidence>
<feature type="domain" description="Ribosomal protein L9" evidence="7">
    <location>
        <begin position="19"/>
        <end position="49"/>
    </location>
</feature>
<evidence type="ECO:0000256" key="6">
    <source>
        <dbReference type="ARBA" id="ARBA00035427"/>
    </source>
</evidence>
<reference evidence="9" key="1">
    <citation type="journal article" date="2016" name="BMC Biol.">
        <title>Parallel evolution of highly conserved plastid genome architecture in red seaweeds and seed plants.</title>
        <authorList>
            <person name="Lee J."/>
            <person name="Cho C.H."/>
            <person name="Park S.I."/>
            <person name="Choi J.W."/>
            <person name="Song H.S."/>
            <person name="West J.A."/>
            <person name="Bhattacharya D."/>
            <person name="Yoon H.S."/>
        </authorList>
    </citation>
    <scope>NUCLEOTIDE SEQUENCE</scope>
</reference>
<dbReference type="GO" id="GO:0005840">
    <property type="term" value="C:ribosome"/>
    <property type="evidence" value="ECO:0007669"/>
    <property type="project" value="UniProtKB-KW"/>
</dbReference>
<dbReference type="InterPro" id="IPR020070">
    <property type="entry name" value="Ribosomal_bL9_N"/>
</dbReference>
<dbReference type="InterPro" id="IPR036935">
    <property type="entry name" value="Ribosomal_bL9_N_sf"/>
</dbReference>
<sequence>MTRKRIDIIVHKTTTRNIQKGNIIRVSYGYARNYLLPHNIGSIATRSVLLKYYKYQTAQKQKIAKQDNSIHKIKVLLEKVGKLSIIKKVGKDNRFFGSIASHNVISILLKQTNVLLNKKQLTLPSIRTTGLSLVNVKLSSDIIVKINIQIIPM</sequence>
<evidence type="ECO:0000256" key="1">
    <source>
        <dbReference type="ARBA" id="ARBA00010605"/>
    </source>
</evidence>
<dbReference type="AlphaFoldDB" id="A0A1C9CBT2"/>